<dbReference type="FunFam" id="3.30.450.40:FF:000008">
    <property type="entry name" value="GAF domain-containing proteins"/>
    <property type="match status" value="1"/>
</dbReference>
<keyword evidence="4" id="KW-1185">Reference proteome</keyword>
<comment type="similarity">
    <text evidence="1">Belongs to the free Met sulfoxide reductase family.</text>
</comment>
<feature type="domain" description="GAF" evidence="2">
    <location>
        <begin position="31"/>
        <end position="165"/>
    </location>
</feature>
<organism evidence="3 4">
    <name type="scientific">Kingella potus</name>
    <dbReference type="NCBI Taxonomy" id="265175"/>
    <lineage>
        <taxon>Bacteria</taxon>
        <taxon>Pseudomonadati</taxon>
        <taxon>Pseudomonadota</taxon>
        <taxon>Betaproteobacteria</taxon>
        <taxon>Neisseriales</taxon>
        <taxon>Neisseriaceae</taxon>
        <taxon>Kingella</taxon>
    </lineage>
</organism>
<dbReference type="Proteomes" id="UP000254293">
    <property type="component" value="Unassembled WGS sequence"/>
</dbReference>
<evidence type="ECO:0000259" key="2">
    <source>
        <dbReference type="SMART" id="SM00065"/>
    </source>
</evidence>
<reference evidence="3 4" key="1">
    <citation type="submission" date="2018-06" db="EMBL/GenBank/DDBJ databases">
        <authorList>
            <consortium name="Pathogen Informatics"/>
            <person name="Doyle S."/>
        </authorList>
    </citation>
    <scope>NUCLEOTIDE SEQUENCE [LARGE SCALE GENOMIC DNA]</scope>
    <source>
        <strain evidence="3 4">NCTC13336</strain>
    </source>
</reference>
<dbReference type="PANTHER" id="PTHR21021">
    <property type="entry name" value="GAF/PUTATIVE CYTOSKELETAL PROTEIN"/>
    <property type="match status" value="1"/>
</dbReference>
<accession>A0A377R266</accession>
<dbReference type="AlphaFoldDB" id="A0A377R266"/>
<dbReference type="SUPFAM" id="SSF55781">
    <property type="entry name" value="GAF domain-like"/>
    <property type="match status" value="1"/>
</dbReference>
<dbReference type="EC" id="1.8.4.14" evidence="3"/>
<dbReference type="GO" id="GO:0033745">
    <property type="term" value="F:L-methionine-(R)-S-oxide reductase activity"/>
    <property type="evidence" value="ECO:0007669"/>
    <property type="project" value="UniProtKB-EC"/>
</dbReference>
<protein>
    <submittedName>
        <fullName evidence="3">Free methionine-R-sulfoxide reductase</fullName>
        <ecNumber evidence="3">1.8.4.14</ecNumber>
    </submittedName>
</protein>
<dbReference type="OrthoDB" id="9796252at2"/>
<name>A0A377R266_9NEIS</name>
<dbReference type="PANTHER" id="PTHR21021:SF15">
    <property type="entry name" value="FREE METHIONINE-R-SULFOXIDE REDUCTASE"/>
    <property type="match status" value="1"/>
</dbReference>
<dbReference type="RefSeq" id="WP_115308900.1">
    <property type="nucleotide sequence ID" value="NZ_CP091516.1"/>
</dbReference>
<dbReference type="Gene3D" id="3.30.450.40">
    <property type="match status" value="1"/>
</dbReference>
<dbReference type="InterPro" id="IPR003018">
    <property type="entry name" value="GAF"/>
</dbReference>
<keyword evidence="3" id="KW-0560">Oxidoreductase</keyword>
<gene>
    <name evidence="3" type="primary">msrC</name>
    <name evidence="3" type="ORF">NCTC13336_01920</name>
</gene>
<dbReference type="SMART" id="SM00065">
    <property type="entry name" value="GAF"/>
    <property type="match status" value="1"/>
</dbReference>
<dbReference type="InterPro" id="IPR051330">
    <property type="entry name" value="Phosphatase_reg/MetRdx"/>
</dbReference>
<dbReference type="GO" id="GO:0005829">
    <property type="term" value="C:cytosol"/>
    <property type="evidence" value="ECO:0007669"/>
    <property type="project" value="TreeGrafter"/>
</dbReference>
<evidence type="ECO:0000313" key="4">
    <source>
        <dbReference type="Proteomes" id="UP000254293"/>
    </source>
</evidence>
<evidence type="ECO:0000313" key="3">
    <source>
        <dbReference type="EMBL" id="STR03028.1"/>
    </source>
</evidence>
<proteinExistence type="inferred from homology"/>
<dbReference type="InterPro" id="IPR029016">
    <property type="entry name" value="GAF-like_dom_sf"/>
</dbReference>
<sequence length="165" mass="17255">MHTLNLSAQTKTGRYAELLPQISALTEGESDLTANLANTAAVLKEAFGWLWVGFYLVRGQELVLGPFQGPAACTRIRFGRGVCGQAWRQAQTLVVADVDSFPGHIACSSHSKSEIVVPLLDAAGGVWGVLDADAQTLSAFDADDAAGLEAVARILSERSAVAAAG</sequence>
<evidence type="ECO:0000256" key="1">
    <source>
        <dbReference type="ARBA" id="ARBA00038454"/>
    </source>
</evidence>
<dbReference type="EMBL" id="UGJJ01000002">
    <property type="protein sequence ID" value="STR03028.1"/>
    <property type="molecule type" value="Genomic_DNA"/>
</dbReference>
<dbReference type="Pfam" id="PF01590">
    <property type="entry name" value="GAF"/>
    <property type="match status" value="1"/>
</dbReference>